<accession>A0A024TKF0</accession>
<evidence type="ECO:0000259" key="2">
    <source>
        <dbReference type="SMART" id="SM00128"/>
    </source>
</evidence>
<dbReference type="STRING" id="157072.A0A024TKF0"/>
<feature type="region of interest" description="Disordered" evidence="1">
    <location>
        <begin position="28"/>
        <end position="66"/>
    </location>
</feature>
<dbReference type="GO" id="GO:0046856">
    <property type="term" value="P:phosphatidylinositol dephosphorylation"/>
    <property type="evidence" value="ECO:0007669"/>
    <property type="project" value="InterPro"/>
</dbReference>
<dbReference type="GO" id="GO:0004439">
    <property type="term" value="F:phosphatidylinositol-4,5-bisphosphate 5-phosphatase activity"/>
    <property type="evidence" value="ECO:0007669"/>
    <property type="project" value="TreeGrafter"/>
</dbReference>
<feature type="compositionally biased region" description="Low complexity" evidence="1">
    <location>
        <begin position="28"/>
        <end position="47"/>
    </location>
</feature>
<dbReference type="Gene3D" id="3.60.10.10">
    <property type="entry name" value="Endonuclease/exonuclease/phosphatase"/>
    <property type="match status" value="1"/>
</dbReference>
<evidence type="ECO:0000313" key="3">
    <source>
        <dbReference type="EMBL" id="ETV94096.1"/>
    </source>
</evidence>
<dbReference type="RefSeq" id="XP_008877300.1">
    <property type="nucleotide sequence ID" value="XM_008879078.1"/>
</dbReference>
<proteinExistence type="predicted"/>
<dbReference type="GeneID" id="20089164"/>
<dbReference type="InterPro" id="IPR046985">
    <property type="entry name" value="IP5"/>
</dbReference>
<feature type="region of interest" description="Disordered" evidence="1">
    <location>
        <begin position="122"/>
        <end position="143"/>
    </location>
</feature>
<reference evidence="3" key="1">
    <citation type="submission" date="2013-12" db="EMBL/GenBank/DDBJ databases">
        <title>The Genome Sequence of Aphanomyces invadans NJM9701.</title>
        <authorList>
            <consortium name="The Broad Institute Genomics Platform"/>
            <person name="Russ C."/>
            <person name="Tyler B."/>
            <person name="van West P."/>
            <person name="Dieguez-Uribeondo J."/>
            <person name="Young S.K."/>
            <person name="Zeng Q."/>
            <person name="Gargeya S."/>
            <person name="Fitzgerald M."/>
            <person name="Abouelleil A."/>
            <person name="Alvarado L."/>
            <person name="Chapman S.B."/>
            <person name="Gainer-Dewar J."/>
            <person name="Goldberg J."/>
            <person name="Griggs A."/>
            <person name="Gujja S."/>
            <person name="Hansen M."/>
            <person name="Howarth C."/>
            <person name="Imamovic A."/>
            <person name="Ireland A."/>
            <person name="Larimer J."/>
            <person name="McCowan C."/>
            <person name="Murphy C."/>
            <person name="Pearson M."/>
            <person name="Poon T.W."/>
            <person name="Priest M."/>
            <person name="Roberts A."/>
            <person name="Saif S."/>
            <person name="Shea T."/>
            <person name="Sykes S."/>
            <person name="Wortman J."/>
            <person name="Nusbaum C."/>
            <person name="Birren B."/>
        </authorList>
    </citation>
    <scope>NUCLEOTIDE SEQUENCE [LARGE SCALE GENOMIC DNA]</scope>
    <source>
        <strain evidence="3">NJM9701</strain>
    </source>
</reference>
<evidence type="ECO:0000256" key="1">
    <source>
        <dbReference type="SAM" id="MobiDB-lite"/>
    </source>
</evidence>
<dbReference type="Pfam" id="PF22669">
    <property type="entry name" value="Exo_endo_phos2"/>
    <property type="match status" value="1"/>
</dbReference>
<name>A0A024TKF0_9STRA</name>
<dbReference type="VEuPathDB" id="FungiDB:H310_12114"/>
<feature type="region of interest" description="Disordered" evidence="1">
    <location>
        <begin position="354"/>
        <end position="414"/>
    </location>
</feature>
<gene>
    <name evidence="3" type="ORF">H310_12114</name>
</gene>
<feature type="compositionally biased region" description="Pro residues" evidence="1">
    <location>
        <begin position="297"/>
        <end position="309"/>
    </location>
</feature>
<dbReference type="PANTHER" id="PTHR11200:SF297">
    <property type="entry name" value="INOSITOL POLYPHOSPHATE-RELATED PHOSPHATASE DOMAIN-CONTAINING PROTEIN"/>
    <property type="match status" value="1"/>
</dbReference>
<feature type="domain" description="Inositol polyphosphate-related phosphatase" evidence="2">
    <location>
        <begin position="430"/>
        <end position="799"/>
    </location>
</feature>
<feature type="region of interest" description="Disordered" evidence="1">
    <location>
        <begin position="183"/>
        <end position="208"/>
    </location>
</feature>
<dbReference type="InterPro" id="IPR036691">
    <property type="entry name" value="Endo/exonu/phosph_ase_sf"/>
</dbReference>
<organism evidence="3">
    <name type="scientific">Aphanomyces invadans</name>
    <dbReference type="NCBI Taxonomy" id="157072"/>
    <lineage>
        <taxon>Eukaryota</taxon>
        <taxon>Sar</taxon>
        <taxon>Stramenopiles</taxon>
        <taxon>Oomycota</taxon>
        <taxon>Saprolegniomycetes</taxon>
        <taxon>Saprolegniales</taxon>
        <taxon>Verrucalvaceae</taxon>
        <taxon>Aphanomyces</taxon>
    </lineage>
</organism>
<feature type="compositionally biased region" description="Polar residues" evidence="1">
    <location>
        <begin position="185"/>
        <end position="205"/>
    </location>
</feature>
<dbReference type="SMART" id="SM00128">
    <property type="entry name" value="IPPc"/>
    <property type="match status" value="1"/>
</dbReference>
<sequence length="984" mass="108895">MSTHDLQDKMQKMRMQQQKIDYVVPKASTSMYPPTSSSSRTSNGTPSHGQGGGLYHSGIPVGQRGSNTNLYAQERITSPHRTGGMTYLPQRGSSQDLYQLCGSAAGTPSSGGGGRDLIAAAAAASQKNRQTRGRPGSGSPLASHPFNEVAYYKSTDAAAMLRKNLSWNSVDSLEHHARPMHYEDPTSTIRLPRSTSQPQAPVSSSPHPPNLVHVASGTFQSTQFMEQMNFDDLDEDDSSSIGYMDDYEQQQGVSITTGFMGGQRFDDDDDDQIDDSCRSDVSSRNVQAAPTLSTLPAPAPYLFAPPPRSTPSYADDRRVPVSPPKDMVRQDQLHHGNVTGPYMATALYSPPQYQVPMPHRYPPRSAIPTSPSSYKPYHTKPSSSPPVPGPSVQAPSTTTPASSGRKPQLHHAHSENAKYEYSAAGTRQEGDISIWIGTWNLGAADPFSDSRGLMDDADTSRMVRHLVPVGYDLYVLGVQEGVNENVYFAIQAYLNRNPQLLRYQRKELRNDKVVLPNKQAPVDAVFDAVRGRGDGAFMGTKFTGMAVFCGEHVSADVQVLRAGLHKFNIASGSKGGVAVALKVKHTTLCFINCHLDARNDTYRREQIRLLNTNLGKVMGHPYFDLTQQFHHIVWMGDLNYRIVKMDASEVCRLLSEDRIEELHERGDGLLNDRKQGIFEGFKEPDKFHNFYPTYKKFPLRGNVDMHDPNWPERVYRVLYKEPFYKGGQVKKRVPGWCDRILVYSTPMRNSDLVAEKVPCPFMQGRWVDNYQSINDGVGMDVSDHSPVTCTMLLKFVRPSMAGIRGDKGLSLPGVPDGVSSYTDLRPNVRLQGPSYGGGPHGPITTVLTLFNMVVTWGSHSHVPKKTRVVAPLMGEDDLNRQTEATGERNISITNVATLSLNVKLHHERSLQDLHMLVWVRHESVVGHCVVSLKRVADLHIDGTDEARYKASLYFNASPVTMDGVPVKLIFSVKPSNLHGIKIMH</sequence>
<dbReference type="eggNOG" id="KOG0565">
    <property type="taxonomic scope" value="Eukaryota"/>
</dbReference>
<dbReference type="PANTHER" id="PTHR11200">
    <property type="entry name" value="INOSITOL 5-PHOSPHATASE"/>
    <property type="match status" value="1"/>
</dbReference>
<dbReference type="InterPro" id="IPR000300">
    <property type="entry name" value="IPPc"/>
</dbReference>
<dbReference type="AlphaFoldDB" id="A0A024TKF0"/>
<dbReference type="SUPFAM" id="SSF56219">
    <property type="entry name" value="DNase I-like"/>
    <property type="match status" value="1"/>
</dbReference>
<dbReference type="OrthoDB" id="7862313at2759"/>
<protein>
    <recommendedName>
        <fullName evidence="2">Inositol polyphosphate-related phosphatase domain-containing protein</fullName>
    </recommendedName>
</protein>
<dbReference type="EMBL" id="KI913987">
    <property type="protein sequence ID" value="ETV94096.1"/>
    <property type="molecule type" value="Genomic_DNA"/>
</dbReference>
<feature type="region of interest" description="Disordered" evidence="1">
    <location>
        <begin position="260"/>
        <end position="329"/>
    </location>
</feature>